<evidence type="ECO:0008006" key="3">
    <source>
        <dbReference type="Google" id="ProtNLM"/>
    </source>
</evidence>
<evidence type="ECO:0000313" key="1">
    <source>
        <dbReference type="EMBL" id="CAB3406547.1"/>
    </source>
</evidence>
<dbReference type="Pfam" id="PF03567">
    <property type="entry name" value="Sulfotransfer_2"/>
    <property type="match status" value="1"/>
</dbReference>
<name>A0A8S1ESC1_9PELO</name>
<dbReference type="GO" id="GO:0047756">
    <property type="term" value="F:chondroitin 4-sulfotransferase activity"/>
    <property type="evidence" value="ECO:0007669"/>
    <property type="project" value="InterPro"/>
</dbReference>
<dbReference type="Proteomes" id="UP000494206">
    <property type="component" value="Unassembled WGS sequence"/>
</dbReference>
<organism evidence="1 2">
    <name type="scientific">Caenorhabditis bovis</name>
    <dbReference type="NCBI Taxonomy" id="2654633"/>
    <lineage>
        <taxon>Eukaryota</taxon>
        <taxon>Metazoa</taxon>
        <taxon>Ecdysozoa</taxon>
        <taxon>Nematoda</taxon>
        <taxon>Chromadorea</taxon>
        <taxon>Rhabditida</taxon>
        <taxon>Rhabditina</taxon>
        <taxon>Rhabditomorpha</taxon>
        <taxon>Rhabditoidea</taxon>
        <taxon>Rhabditidae</taxon>
        <taxon>Peloderinae</taxon>
        <taxon>Caenorhabditis</taxon>
    </lineage>
</organism>
<dbReference type="GO" id="GO:1902884">
    <property type="term" value="P:positive regulation of response to oxidative stress"/>
    <property type="evidence" value="ECO:0007669"/>
    <property type="project" value="InterPro"/>
</dbReference>
<proteinExistence type="predicted"/>
<dbReference type="PANTHER" id="PTHR22900">
    <property type="entry name" value="PROTEIN CBG14245-RELATED"/>
    <property type="match status" value="1"/>
</dbReference>
<protein>
    <recommendedName>
        <fullName evidence="3">Sulfotransferase domain-containing protein</fullName>
    </recommendedName>
</protein>
<gene>
    <name evidence="1" type="ORF">CBOVIS_LOCUS8608</name>
</gene>
<dbReference type="AlphaFoldDB" id="A0A8S1ESC1"/>
<comment type="caution">
    <text evidence="1">The sequence shown here is derived from an EMBL/GenBank/DDBJ whole genome shotgun (WGS) entry which is preliminary data.</text>
</comment>
<dbReference type="InterPro" id="IPR007669">
    <property type="entry name" value="Chst-1-like"/>
</dbReference>
<dbReference type="OrthoDB" id="408912at2759"/>
<dbReference type="PANTHER" id="PTHR22900:SF9">
    <property type="entry name" value="CARBOHYDRATE SULFOTRANSFERASE-RELATED"/>
    <property type="match status" value="1"/>
</dbReference>
<dbReference type="GO" id="GO:0050650">
    <property type="term" value="P:chondroitin sulfate proteoglycan biosynthetic process"/>
    <property type="evidence" value="ECO:0007669"/>
    <property type="project" value="InterPro"/>
</dbReference>
<reference evidence="1 2" key="1">
    <citation type="submission" date="2020-04" db="EMBL/GenBank/DDBJ databases">
        <authorList>
            <person name="Laetsch R D."/>
            <person name="Stevens L."/>
            <person name="Kumar S."/>
            <person name="Blaxter L. M."/>
        </authorList>
    </citation>
    <scope>NUCLEOTIDE SEQUENCE [LARGE SCALE GENOMIC DNA]</scope>
</reference>
<evidence type="ECO:0000313" key="2">
    <source>
        <dbReference type="Proteomes" id="UP000494206"/>
    </source>
</evidence>
<sequence length="275" mass="32886">MVNFTGKEDFLPPFINIVGDYFIAEKYKLGMCTIRKSMAQLTLNTMCYLYDSKLFLEMNQTMNDAKGPKDRECRQKYEFTHLSDQLDNDPEFTRIVYVREPFDRFLSFFLDKCVNEDRCWDCKENMRCVVEKLYQSLRKFLVHKDSNPNYLDLHAAPLSWNCQFDKHLSKYNILMIGPEKDERRAAIYQLGNILKSKNVPKHEIDYIIYNSLGGLTTHSTHFSEKRINAQKQIETDPFIRDYLHKIYFYDYHIFPFSKSTLDEKYRNGNWKELLL</sequence>
<dbReference type="GO" id="GO:0016020">
    <property type="term" value="C:membrane"/>
    <property type="evidence" value="ECO:0007669"/>
    <property type="project" value="InterPro"/>
</dbReference>
<dbReference type="EMBL" id="CADEPM010000005">
    <property type="protein sequence ID" value="CAB3406547.1"/>
    <property type="molecule type" value="Genomic_DNA"/>
</dbReference>
<dbReference type="InterPro" id="IPR005331">
    <property type="entry name" value="Sulfotransferase"/>
</dbReference>
<keyword evidence="2" id="KW-1185">Reference proteome</keyword>
<accession>A0A8S1ESC1</accession>